<dbReference type="EMBL" id="AP019367">
    <property type="protein sequence ID" value="BBH50959.1"/>
    <property type="molecule type" value="Genomic_DNA"/>
</dbReference>
<protein>
    <submittedName>
        <fullName evidence="2">Uncharacterized protein</fullName>
    </submittedName>
</protein>
<evidence type="ECO:0000313" key="3">
    <source>
        <dbReference type="Proteomes" id="UP000273154"/>
    </source>
</evidence>
<reference evidence="3" key="1">
    <citation type="submission" date="2018-11" db="EMBL/GenBank/DDBJ databases">
        <title>Comparative genomics of Parolsenella catena and Libanicoccus massiliensis: Reclassification of Libanicoccus massiliensis as Parolsenella massiliensis comb. nov.</title>
        <authorList>
            <person name="Sakamoto M."/>
            <person name="Ikeyama N."/>
            <person name="Murakami T."/>
            <person name="Mori H."/>
            <person name="Yuki M."/>
            <person name="Ohkuma M."/>
        </authorList>
    </citation>
    <scope>NUCLEOTIDE SEQUENCE [LARGE SCALE GENOMIC DNA]</scope>
    <source>
        <strain evidence="3">JCM 31932</strain>
    </source>
</reference>
<dbReference type="Proteomes" id="UP000273154">
    <property type="component" value="Chromosome"/>
</dbReference>
<dbReference type="AlphaFoldDB" id="A0A3G9K8Y7"/>
<dbReference type="KEGG" id="pcat:Pcatena_15460"/>
<feature type="region of interest" description="Disordered" evidence="1">
    <location>
        <begin position="1"/>
        <end position="52"/>
    </location>
</feature>
<evidence type="ECO:0000313" key="2">
    <source>
        <dbReference type="EMBL" id="BBH50959.1"/>
    </source>
</evidence>
<name>A0A3G9K8Y7_9ACTN</name>
<evidence type="ECO:0000256" key="1">
    <source>
        <dbReference type="SAM" id="MobiDB-lite"/>
    </source>
</evidence>
<feature type="compositionally biased region" description="Basic and acidic residues" evidence="1">
    <location>
        <begin position="37"/>
        <end position="46"/>
    </location>
</feature>
<accession>A0A3G9K8Y7</accession>
<keyword evidence="3" id="KW-1185">Reference proteome</keyword>
<sequence>MQDVQALAGNDGLASAVDDVERGGGGQHEQGRGVCPARDHEHDGAPRLRPRAAAGSLEGLTVRISAADAWQARSPHPLGPAMSARAILLGCLVYDRLGALAHVPAIRCEDQPRTA</sequence>
<gene>
    <name evidence="2" type="ORF">Pcatena_15460</name>
</gene>
<proteinExistence type="predicted"/>
<organism evidence="2 3">
    <name type="scientific">Parolsenella catena</name>
    <dbReference type="NCBI Taxonomy" id="2003188"/>
    <lineage>
        <taxon>Bacteria</taxon>
        <taxon>Bacillati</taxon>
        <taxon>Actinomycetota</taxon>
        <taxon>Coriobacteriia</taxon>
        <taxon>Coriobacteriales</taxon>
        <taxon>Atopobiaceae</taxon>
        <taxon>Parolsenella</taxon>
    </lineage>
</organism>